<sequence length="427" mass="47874">MSRIVIIGAGAMGLAAAHRAVTLGHQVDLIEADAVAGGMAAHFDFGGLSIERFYHFVCKSDAPTFDLMRELGIGDRMRWRPTSMGYFMKGRIHPWGDPISLLRFPHLSFLAKLRTGIQMFLTTKARSFSSIEHKSARQWLEGGSGREVYQTLWKRLMELKFYELADDISASWIATRVRRIGNSRRSIFQEELGYIEGGSQTLVDALVKAFTDKGGRLHLSMPAQKVVTENGRVTGVQAGERFFPADAVISTVPTPYISTLVPDLPAASKAQYDAIRNIGVVCLLFKLKTSVSRNFWVNIVDETIDIPGIIEFSNLRPVQDTVVYVPYYMPTSQPKWQWSDDQFIDEAFGYIRKVNPAIAPSDLLEAKVGRLKYAQPVCEPNFYAKLPPIQTPITGLQIADTCYYYPEDRGIAESIRYGRRMAEAVAR</sequence>
<evidence type="ECO:0000259" key="1">
    <source>
        <dbReference type="Pfam" id="PF01593"/>
    </source>
</evidence>
<dbReference type="NCBIfam" id="NF005560">
    <property type="entry name" value="PRK07233.1"/>
    <property type="match status" value="1"/>
</dbReference>
<dbReference type="Gene3D" id="3.50.50.60">
    <property type="entry name" value="FAD/NAD(P)-binding domain"/>
    <property type="match status" value="1"/>
</dbReference>
<evidence type="ECO:0000313" key="2">
    <source>
        <dbReference type="EMBL" id="TRL35335.1"/>
    </source>
</evidence>
<gene>
    <name evidence="2" type="ORF">FNA46_20300</name>
</gene>
<evidence type="ECO:0000313" key="3">
    <source>
        <dbReference type="Proteomes" id="UP000316801"/>
    </source>
</evidence>
<reference evidence="2 3" key="1">
    <citation type="submission" date="2019-07" db="EMBL/GenBank/DDBJ databases">
        <title>Ln-dependent methylotrophs.</title>
        <authorList>
            <person name="Tani A."/>
        </authorList>
    </citation>
    <scope>NUCLEOTIDE SEQUENCE [LARGE SCALE GENOMIC DNA]</scope>
    <source>
        <strain evidence="2 3">SM12</strain>
    </source>
</reference>
<dbReference type="InterPro" id="IPR002937">
    <property type="entry name" value="Amino_oxidase"/>
</dbReference>
<dbReference type="PANTHER" id="PTHR42923">
    <property type="entry name" value="PROTOPORPHYRINOGEN OXIDASE"/>
    <property type="match status" value="1"/>
</dbReference>
<organism evidence="2 3">
    <name type="scientific">Rhizobium straminoryzae</name>
    <dbReference type="NCBI Taxonomy" id="1387186"/>
    <lineage>
        <taxon>Bacteria</taxon>
        <taxon>Pseudomonadati</taxon>
        <taxon>Pseudomonadota</taxon>
        <taxon>Alphaproteobacteria</taxon>
        <taxon>Hyphomicrobiales</taxon>
        <taxon>Rhizobiaceae</taxon>
        <taxon>Rhizobium/Agrobacterium group</taxon>
        <taxon>Rhizobium</taxon>
    </lineage>
</organism>
<dbReference type="PANTHER" id="PTHR42923:SF46">
    <property type="entry name" value="AMINE OXIDASE"/>
    <property type="match status" value="1"/>
</dbReference>
<dbReference type="Proteomes" id="UP000316801">
    <property type="component" value="Unassembled WGS sequence"/>
</dbReference>
<dbReference type="SUPFAM" id="SSF51905">
    <property type="entry name" value="FAD/NAD(P)-binding domain"/>
    <property type="match status" value="1"/>
</dbReference>
<dbReference type="Pfam" id="PF01593">
    <property type="entry name" value="Amino_oxidase"/>
    <property type="match status" value="1"/>
</dbReference>
<dbReference type="AlphaFoldDB" id="A0A549T0D9"/>
<accession>A0A549T0D9</accession>
<dbReference type="EMBL" id="VJMG01000066">
    <property type="protein sequence ID" value="TRL35335.1"/>
    <property type="molecule type" value="Genomic_DNA"/>
</dbReference>
<feature type="domain" description="Amine oxidase" evidence="1">
    <location>
        <begin position="13"/>
        <end position="374"/>
    </location>
</feature>
<dbReference type="GO" id="GO:0016491">
    <property type="term" value="F:oxidoreductase activity"/>
    <property type="evidence" value="ECO:0007669"/>
    <property type="project" value="InterPro"/>
</dbReference>
<dbReference type="InterPro" id="IPR036188">
    <property type="entry name" value="FAD/NAD-bd_sf"/>
</dbReference>
<name>A0A549T0D9_9HYPH</name>
<proteinExistence type="predicted"/>
<dbReference type="RefSeq" id="WP_143127035.1">
    <property type="nucleotide sequence ID" value="NZ_VJMG01000066.1"/>
</dbReference>
<protein>
    <submittedName>
        <fullName evidence="2">NAD(P)/FAD-dependent oxidoreductase</fullName>
    </submittedName>
</protein>
<comment type="caution">
    <text evidence="2">The sequence shown here is derived from an EMBL/GenBank/DDBJ whole genome shotgun (WGS) entry which is preliminary data.</text>
</comment>
<dbReference type="InterPro" id="IPR050464">
    <property type="entry name" value="Zeta_carotene_desat/Oxidored"/>
</dbReference>
<keyword evidence="3" id="KW-1185">Reference proteome</keyword>